<protein>
    <submittedName>
        <fullName evidence="2">Uncharacterized protein</fullName>
    </submittedName>
</protein>
<evidence type="ECO:0000313" key="2">
    <source>
        <dbReference type="EMBL" id="GGM72465.1"/>
    </source>
</evidence>
<dbReference type="Proteomes" id="UP000637578">
    <property type="component" value="Unassembled WGS sequence"/>
</dbReference>
<comment type="caution">
    <text evidence="2">The sequence shown here is derived from an EMBL/GenBank/DDBJ whole genome shotgun (WGS) entry which is preliminary data.</text>
</comment>
<accession>A0A8J3CC51</accession>
<evidence type="ECO:0000313" key="3">
    <source>
        <dbReference type="Proteomes" id="UP000637578"/>
    </source>
</evidence>
<evidence type="ECO:0000256" key="1">
    <source>
        <dbReference type="SAM" id="Phobius"/>
    </source>
</evidence>
<keyword evidence="1" id="KW-1133">Transmembrane helix</keyword>
<keyword evidence="1" id="KW-0472">Membrane</keyword>
<keyword evidence="1" id="KW-0812">Transmembrane</keyword>
<reference evidence="2" key="1">
    <citation type="journal article" date="2014" name="Int. J. Syst. Evol. Microbiol.">
        <title>Complete genome sequence of Corynebacterium casei LMG S-19264T (=DSM 44701T), isolated from a smear-ripened cheese.</title>
        <authorList>
            <consortium name="US DOE Joint Genome Institute (JGI-PGF)"/>
            <person name="Walter F."/>
            <person name="Albersmeier A."/>
            <person name="Kalinowski J."/>
            <person name="Ruckert C."/>
        </authorList>
    </citation>
    <scope>NUCLEOTIDE SEQUENCE</scope>
    <source>
        <strain evidence="2">CGMCC 4.5737</strain>
    </source>
</reference>
<gene>
    <name evidence="2" type="ORF">GCM10012275_48790</name>
</gene>
<sequence length="52" mass="5884">MDAPIPRDHLIPKRRLAMWQWVAVAIVALTLVVRVVIALHDRPSKTAADTRD</sequence>
<feature type="transmembrane region" description="Helical" evidence="1">
    <location>
        <begin position="18"/>
        <end position="37"/>
    </location>
</feature>
<name>A0A8J3CC51_9PSEU</name>
<keyword evidence="3" id="KW-1185">Reference proteome</keyword>
<reference evidence="2" key="2">
    <citation type="submission" date="2020-09" db="EMBL/GenBank/DDBJ databases">
        <authorList>
            <person name="Sun Q."/>
            <person name="Zhou Y."/>
        </authorList>
    </citation>
    <scope>NUCLEOTIDE SEQUENCE</scope>
    <source>
        <strain evidence="2">CGMCC 4.5737</strain>
    </source>
</reference>
<proteinExistence type="predicted"/>
<organism evidence="2 3">
    <name type="scientific">Longimycelium tulufanense</name>
    <dbReference type="NCBI Taxonomy" id="907463"/>
    <lineage>
        <taxon>Bacteria</taxon>
        <taxon>Bacillati</taxon>
        <taxon>Actinomycetota</taxon>
        <taxon>Actinomycetes</taxon>
        <taxon>Pseudonocardiales</taxon>
        <taxon>Pseudonocardiaceae</taxon>
        <taxon>Longimycelium</taxon>
    </lineage>
</organism>
<dbReference type="AlphaFoldDB" id="A0A8J3CC51"/>
<dbReference type="EMBL" id="BMMK01000028">
    <property type="protein sequence ID" value="GGM72465.1"/>
    <property type="molecule type" value="Genomic_DNA"/>
</dbReference>